<dbReference type="AlphaFoldDB" id="A0A1B7M2U0"/>
<protein>
    <submittedName>
        <fullName evidence="2">Uncharacterized protein</fullName>
    </submittedName>
</protein>
<name>A0A1B7M2U0_9MICC</name>
<comment type="caution">
    <text evidence="2">The sequence shown here is derived from an EMBL/GenBank/DDBJ whole genome shotgun (WGS) entry which is preliminary data.</text>
</comment>
<gene>
    <name evidence="2" type="ORF">A6F49_04420</name>
</gene>
<accession>A0A1B7M2U0</accession>
<dbReference type="STRING" id="1837282.A6F49_04420"/>
<feature type="transmembrane region" description="Helical" evidence="1">
    <location>
        <begin position="31"/>
        <end position="49"/>
    </location>
</feature>
<reference evidence="2 3" key="1">
    <citation type="submission" date="2016-04" db="EMBL/GenBank/DDBJ databases">
        <title>First whole genome shotgun sequence of the bacterium Enteractinococcus sp. strain UASWS1574.</title>
        <authorList>
            <person name="Crovadore J."/>
            <person name="Chablais R."/>
            <person name="Lefort F."/>
        </authorList>
    </citation>
    <scope>NUCLEOTIDE SEQUENCE [LARGE SCALE GENOMIC DNA]</scope>
    <source>
        <strain evidence="2 3">UASWS1574</strain>
    </source>
</reference>
<dbReference type="EMBL" id="LXEY01000007">
    <property type="protein sequence ID" value="OAV62906.1"/>
    <property type="molecule type" value="Genomic_DNA"/>
</dbReference>
<proteinExistence type="predicted"/>
<evidence type="ECO:0000313" key="2">
    <source>
        <dbReference type="EMBL" id="OAV62906.1"/>
    </source>
</evidence>
<evidence type="ECO:0000313" key="3">
    <source>
        <dbReference type="Proteomes" id="UP000078292"/>
    </source>
</evidence>
<feature type="transmembrane region" description="Helical" evidence="1">
    <location>
        <begin position="80"/>
        <end position="98"/>
    </location>
</feature>
<dbReference type="RefSeq" id="WP_043056037.1">
    <property type="nucleotide sequence ID" value="NZ_LXEY01000007.1"/>
</dbReference>
<dbReference type="Proteomes" id="UP000078292">
    <property type="component" value="Unassembled WGS sequence"/>
</dbReference>
<dbReference type="OrthoDB" id="5244439at2"/>
<sequence length="102" mass="10315">MAQEHVEPTAPLVVAGMLGGYVTGRVTKKRPLAGVVLAAAGVAAGMRWYRNSGPGTTALLSTIYIGAFGASHPLAKKIGAWPSVLVSTAAAAGAAWVLNDTK</sequence>
<keyword evidence="3" id="KW-1185">Reference proteome</keyword>
<keyword evidence="1" id="KW-0472">Membrane</keyword>
<organism evidence="2 3">
    <name type="scientific">Enteractinococcus helveticum</name>
    <dbReference type="NCBI Taxonomy" id="1837282"/>
    <lineage>
        <taxon>Bacteria</taxon>
        <taxon>Bacillati</taxon>
        <taxon>Actinomycetota</taxon>
        <taxon>Actinomycetes</taxon>
        <taxon>Micrococcales</taxon>
        <taxon>Micrococcaceae</taxon>
    </lineage>
</organism>
<evidence type="ECO:0000256" key="1">
    <source>
        <dbReference type="SAM" id="Phobius"/>
    </source>
</evidence>
<keyword evidence="1" id="KW-0812">Transmembrane</keyword>
<keyword evidence="1" id="KW-1133">Transmembrane helix</keyword>